<name>A0A1A9UG12_GLOAU</name>
<keyword evidence="1" id="KW-1133">Transmembrane helix</keyword>
<keyword evidence="1" id="KW-0472">Membrane</keyword>
<evidence type="ECO:0000256" key="1">
    <source>
        <dbReference type="SAM" id="Phobius"/>
    </source>
</evidence>
<keyword evidence="1" id="KW-0812">Transmembrane</keyword>
<sequence>MQLYVIENSMLSFRSAGGIPTSAALADRRSNHMKLQHYILRALSESVDEKILKNLGIKVEANFDSRINDLKVAMKMMKSLPYTGFDWFRDRVEELVMSKTLAYLEILLPALAPSSMTAPFKPINSKRRLLYVVVVYSIFSILFVQIFDISHGLTMLALEIYSAVYQPEFCVDPCKYDTKRSFVLQYKCKHTHPSDRRFT</sequence>
<proteinExistence type="predicted"/>
<dbReference type="AlphaFoldDB" id="A0A1A9UG12"/>
<keyword evidence="3" id="KW-1185">Reference proteome</keyword>
<dbReference type="EnsemblMetazoa" id="GAUT003662-RA">
    <property type="protein sequence ID" value="GAUT003662-PA"/>
    <property type="gene ID" value="GAUT003662"/>
</dbReference>
<evidence type="ECO:0000313" key="2">
    <source>
        <dbReference type="EnsemblMetazoa" id="GAUT003662-PA"/>
    </source>
</evidence>
<organism evidence="2 3">
    <name type="scientific">Glossina austeni</name>
    <name type="common">Savannah tsetse fly</name>
    <dbReference type="NCBI Taxonomy" id="7395"/>
    <lineage>
        <taxon>Eukaryota</taxon>
        <taxon>Metazoa</taxon>
        <taxon>Ecdysozoa</taxon>
        <taxon>Arthropoda</taxon>
        <taxon>Hexapoda</taxon>
        <taxon>Insecta</taxon>
        <taxon>Pterygota</taxon>
        <taxon>Neoptera</taxon>
        <taxon>Endopterygota</taxon>
        <taxon>Diptera</taxon>
        <taxon>Brachycera</taxon>
        <taxon>Muscomorpha</taxon>
        <taxon>Hippoboscoidea</taxon>
        <taxon>Glossinidae</taxon>
        <taxon>Glossina</taxon>
    </lineage>
</organism>
<dbReference type="Proteomes" id="UP000078200">
    <property type="component" value="Unassembled WGS sequence"/>
</dbReference>
<feature type="transmembrane region" description="Helical" evidence="1">
    <location>
        <begin position="129"/>
        <end position="147"/>
    </location>
</feature>
<protein>
    <submittedName>
        <fullName evidence="2">Uncharacterized protein</fullName>
    </submittedName>
</protein>
<reference evidence="2" key="1">
    <citation type="submission" date="2020-05" db="UniProtKB">
        <authorList>
            <consortium name="EnsemblMetazoa"/>
        </authorList>
    </citation>
    <scope>IDENTIFICATION</scope>
    <source>
        <strain evidence="2">TTRI</strain>
    </source>
</reference>
<evidence type="ECO:0000313" key="3">
    <source>
        <dbReference type="Proteomes" id="UP000078200"/>
    </source>
</evidence>
<accession>A0A1A9UG12</accession>
<dbReference type="VEuPathDB" id="VectorBase:GAUT003662"/>